<feature type="domain" description="Aminoglycoside phosphotransferase" evidence="8">
    <location>
        <begin position="225"/>
        <end position="273"/>
    </location>
</feature>
<keyword evidence="5" id="KW-0547">Nucleotide-binding</keyword>
<dbReference type="InterPro" id="IPR002575">
    <property type="entry name" value="Aminoglycoside_PTrfase"/>
</dbReference>
<dbReference type="NCBIfam" id="TIGR01767">
    <property type="entry name" value="MTRK"/>
    <property type="match status" value="1"/>
</dbReference>
<reference evidence="9 10" key="1">
    <citation type="submission" date="2020-08" db="EMBL/GenBank/DDBJ databases">
        <title>Genome public.</title>
        <authorList>
            <person name="Liu C."/>
            <person name="Sun Q."/>
        </authorList>
    </citation>
    <scope>NUCLEOTIDE SEQUENCE [LARGE SCALE GENOMIC DNA]</scope>
    <source>
        <strain evidence="9 10">NSJ-26</strain>
    </source>
</reference>
<dbReference type="Proteomes" id="UP000601522">
    <property type="component" value="Unassembled WGS sequence"/>
</dbReference>
<dbReference type="EC" id="2.7.1.100" evidence="3"/>
<protein>
    <recommendedName>
        <fullName evidence="3">S-methyl-5-thioribose kinase</fullName>
        <ecNumber evidence="3">2.7.1.100</ecNumber>
    </recommendedName>
</protein>
<gene>
    <name evidence="9" type="ORF">H8689_03180</name>
</gene>
<name>A0A926IH07_9FIRM</name>
<evidence type="ECO:0000256" key="3">
    <source>
        <dbReference type="ARBA" id="ARBA00012128"/>
    </source>
</evidence>
<evidence type="ECO:0000256" key="4">
    <source>
        <dbReference type="ARBA" id="ARBA00022679"/>
    </source>
</evidence>
<evidence type="ECO:0000313" key="10">
    <source>
        <dbReference type="Proteomes" id="UP000601522"/>
    </source>
</evidence>
<proteinExistence type="inferred from homology"/>
<dbReference type="GO" id="GO:0046522">
    <property type="term" value="F:S-methyl-5-thioribose kinase activity"/>
    <property type="evidence" value="ECO:0007669"/>
    <property type="project" value="UniProtKB-EC"/>
</dbReference>
<dbReference type="Pfam" id="PF01636">
    <property type="entry name" value="APH"/>
    <property type="match status" value="1"/>
</dbReference>
<comment type="caution">
    <text evidence="9">The sequence shown here is derived from an EMBL/GenBank/DDBJ whole genome shotgun (WGS) entry which is preliminary data.</text>
</comment>
<dbReference type="PANTHER" id="PTHR34273">
    <property type="entry name" value="METHYLTHIORIBOSE KINASE"/>
    <property type="match status" value="1"/>
</dbReference>
<evidence type="ECO:0000256" key="6">
    <source>
        <dbReference type="ARBA" id="ARBA00022777"/>
    </source>
</evidence>
<dbReference type="PIRSF" id="PIRSF031134">
    <property type="entry name" value="MTRK"/>
    <property type="match status" value="1"/>
</dbReference>
<dbReference type="PANTHER" id="PTHR34273:SF2">
    <property type="entry name" value="METHYLTHIORIBOSE KINASE"/>
    <property type="match status" value="1"/>
</dbReference>
<dbReference type="InterPro" id="IPR009212">
    <property type="entry name" value="Methylthioribose_kinase"/>
</dbReference>
<dbReference type="EMBL" id="JACRTK010000001">
    <property type="protein sequence ID" value="MBC8590142.1"/>
    <property type="molecule type" value="Genomic_DNA"/>
</dbReference>
<evidence type="ECO:0000256" key="5">
    <source>
        <dbReference type="ARBA" id="ARBA00022741"/>
    </source>
</evidence>
<dbReference type="InterPro" id="IPR011009">
    <property type="entry name" value="Kinase-like_dom_sf"/>
</dbReference>
<evidence type="ECO:0000256" key="7">
    <source>
        <dbReference type="ARBA" id="ARBA00022840"/>
    </source>
</evidence>
<comment type="subunit">
    <text evidence="2">Homodimer.</text>
</comment>
<evidence type="ECO:0000313" key="9">
    <source>
        <dbReference type="EMBL" id="MBC8590142.1"/>
    </source>
</evidence>
<dbReference type="GO" id="GO:0005524">
    <property type="term" value="F:ATP binding"/>
    <property type="evidence" value="ECO:0007669"/>
    <property type="project" value="UniProtKB-KW"/>
</dbReference>
<comment type="similarity">
    <text evidence="1">Belongs to the methylthioribose kinase family.</text>
</comment>
<keyword evidence="10" id="KW-1185">Reference proteome</keyword>
<evidence type="ECO:0000259" key="8">
    <source>
        <dbReference type="Pfam" id="PF01636"/>
    </source>
</evidence>
<dbReference type="SUPFAM" id="SSF56112">
    <property type="entry name" value="Protein kinase-like (PK-like)"/>
    <property type="match status" value="1"/>
</dbReference>
<dbReference type="Gene3D" id="3.90.1200.10">
    <property type="match status" value="1"/>
</dbReference>
<evidence type="ECO:0000256" key="2">
    <source>
        <dbReference type="ARBA" id="ARBA00011738"/>
    </source>
</evidence>
<sequence>MPKFNSHFKLTEKDIIPYVLETLDIFNKDANLKAEEIGDGNINYVFRVWDEDTGKSIVIKQADTLLRSSGRPLDVDRNRIEAEVLTSQWKLSSGLTPEIYNYDPIMCTIVMEDISDHGNLRLALLENETFPYFADHISSFVVDTLLPTTDLVMDSGDKKDKVARYINKDLCKISEDLVFTEPYIDYKGRNIILEENMDFVVKEIYNDKELVLEAGKLKNNFMNNAQALIHGDLHSGSIFLNKESTKVLDPEFAFYGPIGYDLGNVVGNLFFAWANAYVTKNPDEVEGFIQWLEKTIEDIVDLFKDKFIKKYKEIVTDVMAKEEYYMNWYLDSVLSDTAGSAGLEIIRRVVGDSKVLDITSIEDIDARIKAERILILSAKEFIKNRENIKSGKDYTKIFKSNL</sequence>
<keyword evidence="7" id="KW-0067">ATP-binding</keyword>
<evidence type="ECO:0000256" key="1">
    <source>
        <dbReference type="ARBA" id="ARBA00010165"/>
    </source>
</evidence>
<keyword evidence="6 9" id="KW-0418">Kinase</keyword>
<dbReference type="GO" id="GO:0009086">
    <property type="term" value="P:methionine biosynthetic process"/>
    <property type="evidence" value="ECO:0007669"/>
    <property type="project" value="InterPro"/>
</dbReference>
<keyword evidence="4 9" id="KW-0808">Transferase</keyword>
<dbReference type="RefSeq" id="WP_249322968.1">
    <property type="nucleotide sequence ID" value="NZ_JACRTK010000001.1"/>
</dbReference>
<dbReference type="Gene3D" id="3.30.200.20">
    <property type="entry name" value="Phosphorylase Kinase, domain 1"/>
    <property type="match status" value="1"/>
</dbReference>
<accession>A0A926IH07</accession>
<dbReference type="AlphaFoldDB" id="A0A926IH07"/>
<organism evidence="9 10">
    <name type="scientific">Wansuia hejianensis</name>
    <dbReference type="NCBI Taxonomy" id="2763667"/>
    <lineage>
        <taxon>Bacteria</taxon>
        <taxon>Bacillati</taxon>
        <taxon>Bacillota</taxon>
        <taxon>Clostridia</taxon>
        <taxon>Lachnospirales</taxon>
        <taxon>Lachnospiraceae</taxon>
        <taxon>Wansuia</taxon>
    </lineage>
</organism>